<protein>
    <submittedName>
        <fullName evidence="2">DUF4145 domain-containing protein</fullName>
    </submittedName>
</protein>
<dbReference type="InterPro" id="IPR025285">
    <property type="entry name" value="DUF4145"/>
</dbReference>
<accession>A0A3E3IE44</accession>
<sequence>MPLMKLACSAFSVYTGRCNGQVGCVIGIHTWLEEIRWIILIEIKEWDWQPVKKKDSIEKTVTCPYCNVRVRAISNTRIFDVATGAIKYHIHKCPECFMPIIIGLDGKIIPQSQFLPFDEVRYLPPTIERLYNECRKCHLNECYHSVIMVSRSLLMHIAVDKGDSAGKSFAAYIDYLEANGYIGVQNKAWVDKIRTIGNKYVHQLDEATEEDARKVILFLKQLLGNLYEMPQLAI</sequence>
<dbReference type="Proteomes" id="UP000260828">
    <property type="component" value="Unassembled WGS sequence"/>
</dbReference>
<evidence type="ECO:0000313" key="2">
    <source>
        <dbReference type="EMBL" id="RGE65339.1"/>
    </source>
</evidence>
<comment type="caution">
    <text evidence="2">The sequence shown here is derived from an EMBL/GenBank/DDBJ whole genome shotgun (WGS) entry which is preliminary data.</text>
</comment>
<proteinExistence type="predicted"/>
<dbReference type="AlphaFoldDB" id="A0A3E3IE44"/>
<evidence type="ECO:0000313" key="3">
    <source>
        <dbReference type="Proteomes" id="UP000260828"/>
    </source>
</evidence>
<evidence type="ECO:0000259" key="1">
    <source>
        <dbReference type="Pfam" id="PF13643"/>
    </source>
</evidence>
<gene>
    <name evidence="2" type="ORF">DXC40_17475</name>
</gene>
<dbReference type="Pfam" id="PF13643">
    <property type="entry name" value="DUF4145"/>
    <property type="match status" value="1"/>
</dbReference>
<dbReference type="EMBL" id="QVME01000014">
    <property type="protein sequence ID" value="RGE65339.1"/>
    <property type="molecule type" value="Genomic_DNA"/>
</dbReference>
<name>A0A3E3IE44_9FIRM</name>
<reference evidence="2 3" key="1">
    <citation type="submission" date="2018-08" db="EMBL/GenBank/DDBJ databases">
        <title>A genome reference for cultivated species of the human gut microbiota.</title>
        <authorList>
            <person name="Zou Y."/>
            <person name="Xue W."/>
            <person name="Luo G."/>
        </authorList>
    </citation>
    <scope>NUCLEOTIDE SEQUENCE [LARGE SCALE GENOMIC DNA]</scope>
    <source>
        <strain evidence="2 3">TF05-12AC</strain>
    </source>
</reference>
<feature type="domain" description="DUF4145" evidence="1">
    <location>
        <begin position="133"/>
        <end position="219"/>
    </location>
</feature>
<organism evidence="2 3">
    <name type="scientific">Anaerotruncus colihominis</name>
    <dbReference type="NCBI Taxonomy" id="169435"/>
    <lineage>
        <taxon>Bacteria</taxon>
        <taxon>Bacillati</taxon>
        <taxon>Bacillota</taxon>
        <taxon>Clostridia</taxon>
        <taxon>Eubacteriales</taxon>
        <taxon>Oscillospiraceae</taxon>
        <taxon>Anaerotruncus</taxon>
    </lineage>
</organism>